<dbReference type="PANTHER" id="PTHR21642">
    <property type="entry name" value="CEREBRAL CAVERNOUS MALFORMATIONS PROTEIN 2 HOMOLOG"/>
    <property type="match status" value="1"/>
</dbReference>
<name>A0ABS2Y836_POLSP</name>
<feature type="non-terminal residue" evidence="2">
    <location>
        <position position="49"/>
    </location>
</feature>
<dbReference type="InterPro" id="IPR026159">
    <property type="entry name" value="Malcavernin"/>
</dbReference>
<accession>A0ABS2Y836</accession>
<dbReference type="PANTHER" id="PTHR21642:SF2">
    <property type="entry name" value="CEREBRAL CAVERNOUS MALFORMATIONS 2 PROTEIN-LIKE"/>
    <property type="match status" value="1"/>
</dbReference>
<gene>
    <name evidence="2" type="primary">Ccm2l_0</name>
    <name evidence="2" type="ORF">GTO93_0000287</name>
</gene>
<sequence>MRPFIPDNDVGLFESFLERIGIRECGILTDSFRRMKRSMSNMSASTVRS</sequence>
<comment type="caution">
    <text evidence="2">The sequence shown here is derived from an EMBL/GenBank/DDBJ whole genome shotgun (WGS) entry which is preliminary data.</text>
</comment>
<feature type="non-terminal residue" evidence="2">
    <location>
        <position position="1"/>
    </location>
</feature>
<dbReference type="Pfam" id="PF16545">
    <property type="entry name" value="CCM2_C"/>
    <property type="match status" value="1"/>
</dbReference>
<dbReference type="Proteomes" id="UP001166093">
    <property type="component" value="Unassembled WGS sequence"/>
</dbReference>
<dbReference type="InterPro" id="IPR032375">
    <property type="entry name" value="CCM2_C"/>
</dbReference>
<dbReference type="EMBL" id="JAAWVQ010114953">
    <property type="protein sequence ID" value="MBN3282142.1"/>
    <property type="molecule type" value="Genomic_DNA"/>
</dbReference>
<proteinExistence type="predicted"/>
<feature type="domain" description="Cerebral cavernous malformations 2 harmonin-homology" evidence="1">
    <location>
        <begin position="1"/>
        <end position="34"/>
    </location>
</feature>
<organism evidence="2 3">
    <name type="scientific">Polyodon spathula</name>
    <name type="common">North American paddlefish</name>
    <name type="synonym">Squalus spathula</name>
    <dbReference type="NCBI Taxonomy" id="7913"/>
    <lineage>
        <taxon>Eukaryota</taxon>
        <taxon>Metazoa</taxon>
        <taxon>Chordata</taxon>
        <taxon>Craniata</taxon>
        <taxon>Vertebrata</taxon>
        <taxon>Euteleostomi</taxon>
        <taxon>Actinopterygii</taxon>
        <taxon>Chondrostei</taxon>
        <taxon>Acipenseriformes</taxon>
        <taxon>Polyodontidae</taxon>
        <taxon>Polyodon</taxon>
    </lineage>
</organism>
<reference evidence="2" key="1">
    <citation type="journal article" date="2021" name="Cell">
        <title>Tracing the genetic footprints of vertebrate landing in non-teleost ray-finned fishes.</title>
        <authorList>
            <person name="Bi X."/>
            <person name="Wang K."/>
            <person name="Yang L."/>
            <person name="Pan H."/>
            <person name="Jiang H."/>
            <person name="Wei Q."/>
            <person name="Fang M."/>
            <person name="Yu H."/>
            <person name="Zhu C."/>
            <person name="Cai Y."/>
            <person name="He Y."/>
            <person name="Gan X."/>
            <person name="Zeng H."/>
            <person name="Yu D."/>
            <person name="Zhu Y."/>
            <person name="Jiang H."/>
            <person name="Qiu Q."/>
            <person name="Yang H."/>
            <person name="Zhang Y.E."/>
            <person name="Wang W."/>
            <person name="Zhu M."/>
            <person name="He S."/>
            <person name="Zhang G."/>
        </authorList>
    </citation>
    <scope>NUCLEOTIDE SEQUENCE</scope>
    <source>
        <strain evidence="2">Pddl_001</strain>
    </source>
</reference>
<evidence type="ECO:0000259" key="1">
    <source>
        <dbReference type="Pfam" id="PF16545"/>
    </source>
</evidence>
<evidence type="ECO:0000313" key="3">
    <source>
        <dbReference type="Proteomes" id="UP001166093"/>
    </source>
</evidence>
<keyword evidence="3" id="KW-1185">Reference proteome</keyword>
<protein>
    <submittedName>
        <fullName evidence="2">CCM2L protein</fullName>
    </submittedName>
</protein>
<evidence type="ECO:0000313" key="2">
    <source>
        <dbReference type="EMBL" id="MBN3282142.1"/>
    </source>
</evidence>